<evidence type="ECO:0000313" key="1">
    <source>
        <dbReference type="EMBL" id="EDM13428.1"/>
    </source>
</evidence>
<dbReference type="Proteomes" id="UP000234681">
    <property type="component" value="Chromosome 12"/>
</dbReference>
<protein>
    <submittedName>
        <fullName evidence="1">RCG21855</fullName>
    </submittedName>
</protein>
<feature type="non-terminal residue" evidence="1">
    <location>
        <position position="1"/>
    </location>
</feature>
<proteinExistence type="predicted"/>
<dbReference type="EMBL" id="CH473973">
    <property type="protein sequence ID" value="EDM13428.1"/>
    <property type="molecule type" value="Genomic_DNA"/>
</dbReference>
<dbReference type="AlphaFoldDB" id="A6J0I9"/>
<name>A6J0I9_RAT</name>
<gene>
    <name evidence="1" type="ORF">rCG_21855</name>
</gene>
<sequence length="20" mass="2093">GGGWGFSSVVEHLPSKHKAL</sequence>
<feature type="non-terminal residue" evidence="1">
    <location>
        <position position="20"/>
    </location>
</feature>
<organism evidence="1 2">
    <name type="scientific">Rattus norvegicus</name>
    <name type="common">Rat</name>
    <dbReference type="NCBI Taxonomy" id="10116"/>
    <lineage>
        <taxon>Eukaryota</taxon>
        <taxon>Metazoa</taxon>
        <taxon>Chordata</taxon>
        <taxon>Craniata</taxon>
        <taxon>Vertebrata</taxon>
        <taxon>Euteleostomi</taxon>
        <taxon>Mammalia</taxon>
        <taxon>Eutheria</taxon>
        <taxon>Euarchontoglires</taxon>
        <taxon>Glires</taxon>
        <taxon>Rodentia</taxon>
        <taxon>Myomorpha</taxon>
        <taxon>Muroidea</taxon>
        <taxon>Muridae</taxon>
        <taxon>Murinae</taxon>
        <taxon>Rattus</taxon>
    </lineage>
</organism>
<evidence type="ECO:0000313" key="2">
    <source>
        <dbReference type="Proteomes" id="UP000234681"/>
    </source>
</evidence>
<reference evidence="1 2" key="1">
    <citation type="submission" date="2005-07" db="EMBL/GenBank/DDBJ databases">
        <authorList>
            <person name="Mural R.J."/>
            <person name="Li P.W."/>
            <person name="Adams M.D."/>
            <person name="Amanatides P.G."/>
            <person name="Baden-Tillson H."/>
            <person name="Barnstead M."/>
            <person name="Chin S.H."/>
            <person name="Dew I."/>
            <person name="Evans C.A."/>
            <person name="Ferriera S."/>
            <person name="Flanigan M."/>
            <person name="Fosler C."/>
            <person name="Glodek A."/>
            <person name="Gu Z."/>
            <person name="Holt R.A."/>
            <person name="Jennings D."/>
            <person name="Kraft C.L."/>
            <person name="Lu F."/>
            <person name="Nguyen T."/>
            <person name="Nusskern D.R."/>
            <person name="Pfannkoch C.M."/>
            <person name="Sitter C."/>
            <person name="Sutton G.G."/>
            <person name="Venter J.C."/>
            <person name="Wang Z."/>
            <person name="Woodage T."/>
            <person name="Zheng X.H."/>
            <person name="Zhong F."/>
        </authorList>
    </citation>
    <scope>NUCLEOTIDE SEQUENCE [LARGE SCALE GENOMIC DNA]</scope>
    <source>
        <strain>BN</strain>
        <strain evidence="2">Sprague-Dawley</strain>
    </source>
</reference>
<accession>A6J0I9</accession>